<evidence type="ECO:0000256" key="1">
    <source>
        <dbReference type="SAM" id="MobiDB-lite"/>
    </source>
</evidence>
<reference evidence="2 3" key="1">
    <citation type="submission" date="2015-01" db="EMBL/GenBank/DDBJ databases">
        <title>The Genome Sequence of Exophiala xenobiotica CBS118157.</title>
        <authorList>
            <consortium name="The Broad Institute Genomics Platform"/>
            <person name="Cuomo C."/>
            <person name="de Hoog S."/>
            <person name="Gorbushina A."/>
            <person name="Stielow B."/>
            <person name="Teixiera M."/>
            <person name="Abouelleil A."/>
            <person name="Chapman S.B."/>
            <person name="Priest M."/>
            <person name="Young S.K."/>
            <person name="Wortman J."/>
            <person name="Nusbaum C."/>
            <person name="Birren B."/>
        </authorList>
    </citation>
    <scope>NUCLEOTIDE SEQUENCE [LARGE SCALE GENOMIC DNA]</scope>
    <source>
        <strain evidence="2 3">CBS 118157</strain>
    </source>
</reference>
<dbReference type="AlphaFoldDB" id="A0A0D2CQC5"/>
<organism evidence="2 3">
    <name type="scientific">Exophiala xenobiotica</name>
    <dbReference type="NCBI Taxonomy" id="348802"/>
    <lineage>
        <taxon>Eukaryota</taxon>
        <taxon>Fungi</taxon>
        <taxon>Dikarya</taxon>
        <taxon>Ascomycota</taxon>
        <taxon>Pezizomycotina</taxon>
        <taxon>Eurotiomycetes</taxon>
        <taxon>Chaetothyriomycetidae</taxon>
        <taxon>Chaetothyriales</taxon>
        <taxon>Herpotrichiellaceae</taxon>
        <taxon>Exophiala</taxon>
    </lineage>
</organism>
<accession>A0A0D2CQC5</accession>
<proteinExistence type="predicted"/>
<dbReference type="OrthoDB" id="4105034at2759"/>
<dbReference type="GeneID" id="25329751"/>
<dbReference type="RefSeq" id="XP_013312766.1">
    <property type="nucleotide sequence ID" value="XM_013457312.1"/>
</dbReference>
<evidence type="ECO:0000313" key="2">
    <source>
        <dbReference type="EMBL" id="KIW52182.1"/>
    </source>
</evidence>
<dbReference type="Proteomes" id="UP000054342">
    <property type="component" value="Unassembled WGS sequence"/>
</dbReference>
<protein>
    <submittedName>
        <fullName evidence="2">Uncharacterized protein</fullName>
    </submittedName>
</protein>
<name>A0A0D2CQC5_9EURO</name>
<sequence>MFGLFKRQSRRPTGPQCPVSFKERKIVFCDWGFHARASNDGWCFTYVDDVDFDPDEDLRSFRLTDADHCGEIVSKFVSSQLRKNSRIKGSKGWRFVCLIEDGSQRIVPVQRRDKTPRTMLLFEREVPCDCEGRQHSRHRADSGMSGKTYEDQLEYKRDYSSSPETIRLDCKQGSLSSDEEPSSSPVEYRSRFSTLATLHENDPV</sequence>
<dbReference type="HOGENOM" id="CLU_1427805_0_0_1"/>
<gene>
    <name evidence="2" type="ORF">PV05_07843</name>
</gene>
<feature type="region of interest" description="Disordered" evidence="1">
    <location>
        <begin position="170"/>
        <end position="204"/>
    </location>
</feature>
<evidence type="ECO:0000313" key="3">
    <source>
        <dbReference type="Proteomes" id="UP000054342"/>
    </source>
</evidence>
<keyword evidence="3" id="KW-1185">Reference proteome</keyword>
<dbReference type="EMBL" id="KN847321">
    <property type="protein sequence ID" value="KIW52182.1"/>
    <property type="molecule type" value="Genomic_DNA"/>
</dbReference>